<dbReference type="Pfam" id="PF01529">
    <property type="entry name" value="DHHC"/>
    <property type="match status" value="1"/>
</dbReference>
<dbReference type="InterPro" id="IPR039859">
    <property type="entry name" value="PFA4/ZDH16/20/ERF2-like"/>
</dbReference>
<evidence type="ECO:0000256" key="5">
    <source>
        <dbReference type="ARBA" id="ARBA00022989"/>
    </source>
</evidence>
<feature type="domain" description="Palmitoyltransferase DHHC" evidence="12">
    <location>
        <begin position="138"/>
        <end position="262"/>
    </location>
</feature>
<evidence type="ECO:0000256" key="3">
    <source>
        <dbReference type="ARBA" id="ARBA00022679"/>
    </source>
</evidence>
<evidence type="ECO:0000313" key="13">
    <source>
        <dbReference type="EMBL" id="CAA0839200.1"/>
    </source>
</evidence>
<feature type="transmembrane region" description="Helical" evidence="11">
    <location>
        <begin position="227"/>
        <end position="250"/>
    </location>
</feature>
<name>A0A9N7NZ07_STRHE</name>
<evidence type="ECO:0000256" key="6">
    <source>
        <dbReference type="ARBA" id="ARBA00023136"/>
    </source>
</evidence>
<keyword evidence="5 11" id="KW-1133">Transmembrane helix</keyword>
<feature type="transmembrane region" description="Helical" evidence="11">
    <location>
        <begin position="184"/>
        <end position="206"/>
    </location>
</feature>
<gene>
    <name evidence="13" type="ORF">SHERM_05769</name>
</gene>
<keyword evidence="6 11" id="KW-0472">Membrane</keyword>
<comment type="similarity">
    <text evidence="2 11">Belongs to the DHHC palmitoyltransferase family.</text>
</comment>
<reference evidence="13" key="1">
    <citation type="submission" date="2019-12" db="EMBL/GenBank/DDBJ databases">
        <authorList>
            <person name="Scholes J."/>
        </authorList>
    </citation>
    <scope>NUCLEOTIDE SEQUENCE</scope>
</reference>
<feature type="transmembrane region" description="Helical" evidence="11">
    <location>
        <begin position="29"/>
        <end position="51"/>
    </location>
</feature>
<keyword evidence="8" id="KW-0449">Lipoprotein</keyword>
<sequence length="349" mass="39997">MAEAKRVYHVWKGRNKFFFGGRLMFGPDVGSLSVTLTLILAPVIIFCALVARNLVHEFPSRKIGCAILLLVVIFTVYVVLLLFFTSGRDPGIVPRSPYPPEEMLGYDSPASVEVSEYLQKPQYPRTREIFVNGLPVRIKYCETCMVFRPPRCSHCSICDNCVERFDHHCPWIGQCIGKRNYRSFFLFISSSALLCIMVLSTSVLHLKLRADSYGAFWKAMKESPASVGLIAYCFVLLWFIGGLTGFHVYLMCSNQTTYENFRRRSDSRINVYDRGCKNNLLEILFAKTEPSRIKLRSYITDQEVINSESSYRPKKNSLREDKREKVEEDVEIGNDLLKISQRRASVDLS</sequence>
<organism evidence="13 14">
    <name type="scientific">Striga hermonthica</name>
    <name type="common">Purple witchweed</name>
    <name type="synonym">Buchnera hermonthica</name>
    <dbReference type="NCBI Taxonomy" id="68872"/>
    <lineage>
        <taxon>Eukaryota</taxon>
        <taxon>Viridiplantae</taxon>
        <taxon>Streptophyta</taxon>
        <taxon>Embryophyta</taxon>
        <taxon>Tracheophyta</taxon>
        <taxon>Spermatophyta</taxon>
        <taxon>Magnoliopsida</taxon>
        <taxon>eudicotyledons</taxon>
        <taxon>Gunneridae</taxon>
        <taxon>Pentapetalae</taxon>
        <taxon>asterids</taxon>
        <taxon>lamiids</taxon>
        <taxon>Lamiales</taxon>
        <taxon>Orobanchaceae</taxon>
        <taxon>Buchnereae</taxon>
        <taxon>Striga</taxon>
    </lineage>
</organism>
<evidence type="ECO:0000256" key="10">
    <source>
        <dbReference type="ARBA" id="ARBA00048048"/>
    </source>
</evidence>
<dbReference type="PROSITE" id="PS50216">
    <property type="entry name" value="DHHC"/>
    <property type="match status" value="1"/>
</dbReference>
<evidence type="ECO:0000256" key="8">
    <source>
        <dbReference type="ARBA" id="ARBA00023288"/>
    </source>
</evidence>
<dbReference type="InterPro" id="IPR001594">
    <property type="entry name" value="Palmitoyltrfase_DHHC"/>
</dbReference>
<keyword evidence="3 11" id="KW-0808">Transferase</keyword>
<dbReference type="EC" id="2.3.1.225" evidence="11"/>
<evidence type="ECO:0000256" key="9">
    <source>
        <dbReference type="ARBA" id="ARBA00023315"/>
    </source>
</evidence>
<comment type="catalytic activity">
    <reaction evidence="10 11">
        <text>L-cysteinyl-[protein] + hexadecanoyl-CoA = S-hexadecanoyl-L-cysteinyl-[protein] + CoA</text>
        <dbReference type="Rhea" id="RHEA:36683"/>
        <dbReference type="Rhea" id="RHEA-COMP:10131"/>
        <dbReference type="Rhea" id="RHEA-COMP:11032"/>
        <dbReference type="ChEBI" id="CHEBI:29950"/>
        <dbReference type="ChEBI" id="CHEBI:57287"/>
        <dbReference type="ChEBI" id="CHEBI:57379"/>
        <dbReference type="ChEBI" id="CHEBI:74151"/>
        <dbReference type="EC" id="2.3.1.225"/>
    </reaction>
</comment>
<dbReference type="OrthoDB" id="4096362at2759"/>
<dbReference type="GO" id="GO:0006612">
    <property type="term" value="P:protein targeting to membrane"/>
    <property type="evidence" value="ECO:0007669"/>
    <property type="project" value="TreeGrafter"/>
</dbReference>
<evidence type="ECO:0000256" key="2">
    <source>
        <dbReference type="ARBA" id="ARBA00008574"/>
    </source>
</evidence>
<comment type="subcellular location">
    <subcellularLocation>
        <location evidence="1">Endomembrane system</location>
        <topology evidence="1">Multi-pass membrane protein</topology>
    </subcellularLocation>
</comment>
<dbReference type="PANTHER" id="PTHR22883">
    <property type="entry name" value="ZINC FINGER DHHC DOMAIN CONTAINING PROTEIN"/>
    <property type="match status" value="1"/>
</dbReference>
<protein>
    <recommendedName>
        <fullName evidence="11">S-acyltransferase</fullName>
        <ecNumber evidence="11">2.3.1.225</ecNumber>
    </recommendedName>
    <alternativeName>
        <fullName evidence="11">Palmitoyltransferase</fullName>
    </alternativeName>
</protein>
<dbReference type="AlphaFoldDB" id="A0A9N7NZ07"/>
<keyword evidence="7" id="KW-0564">Palmitate</keyword>
<accession>A0A9N7NZ07</accession>
<dbReference type="Proteomes" id="UP001153555">
    <property type="component" value="Unassembled WGS sequence"/>
</dbReference>
<dbReference type="GO" id="GO:0005794">
    <property type="term" value="C:Golgi apparatus"/>
    <property type="evidence" value="ECO:0007669"/>
    <property type="project" value="TreeGrafter"/>
</dbReference>
<evidence type="ECO:0000256" key="11">
    <source>
        <dbReference type="RuleBase" id="RU079119"/>
    </source>
</evidence>
<feature type="transmembrane region" description="Helical" evidence="11">
    <location>
        <begin position="63"/>
        <end position="84"/>
    </location>
</feature>
<dbReference type="GO" id="GO:0019706">
    <property type="term" value="F:protein-cysteine S-palmitoyltransferase activity"/>
    <property type="evidence" value="ECO:0007669"/>
    <property type="project" value="UniProtKB-EC"/>
</dbReference>
<evidence type="ECO:0000313" key="14">
    <source>
        <dbReference type="Proteomes" id="UP001153555"/>
    </source>
</evidence>
<evidence type="ECO:0000256" key="7">
    <source>
        <dbReference type="ARBA" id="ARBA00023139"/>
    </source>
</evidence>
<comment type="domain">
    <text evidence="11">The DHHC domain is required for palmitoyltransferase activity.</text>
</comment>
<evidence type="ECO:0000259" key="12">
    <source>
        <dbReference type="Pfam" id="PF01529"/>
    </source>
</evidence>
<dbReference type="GO" id="GO:0005783">
    <property type="term" value="C:endoplasmic reticulum"/>
    <property type="evidence" value="ECO:0007669"/>
    <property type="project" value="TreeGrafter"/>
</dbReference>
<keyword evidence="9 11" id="KW-0012">Acyltransferase</keyword>
<keyword evidence="4 11" id="KW-0812">Transmembrane</keyword>
<evidence type="ECO:0000256" key="1">
    <source>
        <dbReference type="ARBA" id="ARBA00004127"/>
    </source>
</evidence>
<proteinExistence type="inferred from homology"/>
<keyword evidence="14" id="KW-1185">Reference proteome</keyword>
<dbReference type="PANTHER" id="PTHR22883:SF43">
    <property type="entry name" value="PALMITOYLTRANSFERASE APP"/>
    <property type="match status" value="1"/>
</dbReference>
<comment type="caution">
    <text evidence="13">The sequence shown here is derived from an EMBL/GenBank/DDBJ whole genome shotgun (WGS) entry which is preliminary data.</text>
</comment>
<evidence type="ECO:0000256" key="4">
    <source>
        <dbReference type="ARBA" id="ARBA00022692"/>
    </source>
</evidence>
<dbReference type="EMBL" id="CACSLK010031421">
    <property type="protein sequence ID" value="CAA0839200.1"/>
    <property type="molecule type" value="Genomic_DNA"/>
</dbReference>